<dbReference type="CDD" id="cd10030">
    <property type="entry name" value="UDG-F4_TTUDGA_SPO1dp_like"/>
    <property type="match status" value="1"/>
</dbReference>
<gene>
    <name evidence="9" type="ORF">MNB_ARC-1_918</name>
</gene>
<dbReference type="PANTHER" id="PTHR33693">
    <property type="entry name" value="TYPE-5 URACIL-DNA GLYCOSYLASE"/>
    <property type="match status" value="1"/>
</dbReference>
<dbReference type="InterPro" id="IPR051536">
    <property type="entry name" value="UDG_Type-4/5"/>
</dbReference>
<evidence type="ECO:0000313" key="9">
    <source>
        <dbReference type="EMBL" id="VAY86259.1"/>
    </source>
</evidence>
<keyword evidence="4" id="KW-0378">Hydrolase</keyword>
<dbReference type="Pfam" id="PF03167">
    <property type="entry name" value="UDG"/>
    <property type="match status" value="1"/>
</dbReference>
<evidence type="ECO:0000259" key="8">
    <source>
        <dbReference type="SMART" id="SM00986"/>
    </source>
</evidence>
<keyword evidence="6" id="KW-0411">Iron-sulfur</keyword>
<dbReference type="GO" id="GO:0097506">
    <property type="term" value="F:deaminated base DNA N-glycosylase activity"/>
    <property type="evidence" value="ECO:0007669"/>
    <property type="project" value="UniProtKB-ARBA"/>
</dbReference>
<evidence type="ECO:0000256" key="1">
    <source>
        <dbReference type="ARBA" id="ARBA00022485"/>
    </source>
</evidence>
<dbReference type="GO" id="GO:0051539">
    <property type="term" value="F:4 iron, 4 sulfur cluster binding"/>
    <property type="evidence" value="ECO:0007669"/>
    <property type="project" value="UniProtKB-KW"/>
</dbReference>
<proteinExistence type="predicted"/>
<keyword evidence="5" id="KW-0408">Iron</keyword>
<dbReference type="PANTHER" id="PTHR33693:SF1">
    <property type="entry name" value="TYPE-4 URACIL-DNA GLYCOSYLASE"/>
    <property type="match status" value="1"/>
</dbReference>
<protein>
    <submittedName>
        <fullName evidence="9">Uracil-DNA glycosylase, family 4</fullName>
    </submittedName>
</protein>
<keyword evidence="3" id="KW-0227">DNA damage</keyword>
<evidence type="ECO:0000256" key="2">
    <source>
        <dbReference type="ARBA" id="ARBA00022723"/>
    </source>
</evidence>
<dbReference type="InterPro" id="IPR005122">
    <property type="entry name" value="Uracil-DNA_glycosylase-like"/>
</dbReference>
<sequence>MISKNKNIILNYLFSLKYMGFEYVNPINIDKTKKIEQELSDDLDELETTISNCNLCLFSKTRRNTLAGLGNKNADVIFLSLAPSSFDDESGDMLSGNSGVMFTQMSQNVLNIPINELYILTLLKCIPSTKDMNVEVNICKLYFQKQIEIIKPKIIVAFGDVYKYLLANIASFEEIRGTMQDYNSIKLMPTYHPSFILRNPSVKKDVLNDLKKVKIIMESP</sequence>
<dbReference type="EMBL" id="UOYO01000002">
    <property type="protein sequence ID" value="VAY86259.1"/>
    <property type="molecule type" value="Genomic_DNA"/>
</dbReference>
<dbReference type="InterPro" id="IPR036895">
    <property type="entry name" value="Uracil-DNA_glycosylase-like_sf"/>
</dbReference>
<keyword evidence="7" id="KW-0234">DNA repair</keyword>
<evidence type="ECO:0000256" key="4">
    <source>
        <dbReference type="ARBA" id="ARBA00022801"/>
    </source>
</evidence>
<evidence type="ECO:0000256" key="5">
    <source>
        <dbReference type="ARBA" id="ARBA00023004"/>
    </source>
</evidence>
<keyword evidence="1" id="KW-0004">4Fe-4S</keyword>
<evidence type="ECO:0000256" key="7">
    <source>
        <dbReference type="ARBA" id="ARBA00023204"/>
    </source>
</evidence>
<evidence type="ECO:0000256" key="3">
    <source>
        <dbReference type="ARBA" id="ARBA00022763"/>
    </source>
</evidence>
<accession>A0A3B1E568</accession>
<reference evidence="9" key="1">
    <citation type="submission" date="2018-10" db="EMBL/GenBank/DDBJ databases">
        <authorList>
            <person name="Aoki K."/>
        </authorList>
    </citation>
    <scope>NUCLEOTIDE SEQUENCE</scope>
</reference>
<dbReference type="GO" id="GO:0006281">
    <property type="term" value="P:DNA repair"/>
    <property type="evidence" value="ECO:0007669"/>
    <property type="project" value="UniProtKB-KW"/>
</dbReference>
<keyword evidence="2" id="KW-0479">Metal-binding</keyword>
<dbReference type="SMART" id="SM00986">
    <property type="entry name" value="UDG"/>
    <property type="match status" value="1"/>
</dbReference>
<dbReference type="GO" id="GO:0046872">
    <property type="term" value="F:metal ion binding"/>
    <property type="evidence" value="ECO:0007669"/>
    <property type="project" value="UniProtKB-KW"/>
</dbReference>
<name>A0A3B1E568_9ZZZZ</name>
<organism evidence="9">
    <name type="scientific">hydrothermal vent metagenome</name>
    <dbReference type="NCBI Taxonomy" id="652676"/>
    <lineage>
        <taxon>unclassified sequences</taxon>
        <taxon>metagenomes</taxon>
        <taxon>ecological metagenomes</taxon>
    </lineage>
</organism>
<dbReference type="SUPFAM" id="SSF52141">
    <property type="entry name" value="Uracil-DNA glycosylase-like"/>
    <property type="match status" value="1"/>
</dbReference>
<dbReference type="SMART" id="SM00987">
    <property type="entry name" value="UreE_C"/>
    <property type="match status" value="1"/>
</dbReference>
<dbReference type="Gene3D" id="3.40.470.10">
    <property type="entry name" value="Uracil-DNA glycosylase-like domain"/>
    <property type="match status" value="1"/>
</dbReference>
<feature type="domain" description="Uracil-DNA glycosylase-like" evidence="8">
    <location>
        <begin position="67"/>
        <end position="211"/>
    </location>
</feature>
<dbReference type="AlphaFoldDB" id="A0A3B1E568"/>
<evidence type="ECO:0000256" key="6">
    <source>
        <dbReference type="ARBA" id="ARBA00023014"/>
    </source>
</evidence>